<feature type="transmembrane region" description="Helical" evidence="1">
    <location>
        <begin position="149"/>
        <end position="168"/>
    </location>
</feature>
<feature type="transmembrane region" description="Helical" evidence="1">
    <location>
        <begin position="12"/>
        <end position="32"/>
    </location>
</feature>
<dbReference type="PANTHER" id="PTHR11360:SF284">
    <property type="entry name" value="EG:103B4.3 PROTEIN-RELATED"/>
    <property type="match status" value="1"/>
</dbReference>
<reference evidence="3 4" key="1">
    <citation type="submission" date="2017-09" db="EMBL/GenBank/DDBJ databases">
        <title>Genome sequences of Natrinema ejinorence JCM 13890T.</title>
        <authorList>
            <person name="Roh S.W."/>
            <person name="Kim Y.B."/>
            <person name="Kim J.Y."/>
        </authorList>
    </citation>
    <scope>NUCLEOTIDE SEQUENCE [LARGE SCALE GENOMIC DNA]</scope>
    <source>
        <strain evidence="3 4">JCM 13890</strain>
    </source>
</reference>
<dbReference type="InterPro" id="IPR011701">
    <property type="entry name" value="MFS"/>
</dbReference>
<dbReference type="InterPro" id="IPR050327">
    <property type="entry name" value="Proton-linked_MCT"/>
</dbReference>
<keyword evidence="1" id="KW-0472">Membrane</keyword>
<comment type="caution">
    <text evidence="3">The sequence shown here is derived from an EMBL/GenBank/DDBJ whole genome shotgun (WGS) entry which is preliminary data.</text>
</comment>
<feature type="transmembrane region" description="Helical" evidence="1">
    <location>
        <begin position="237"/>
        <end position="258"/>
    </location>
</feature>
<sequence length="426" mass="45129">MQFGTIRRDDSTFLGPYVVGVTFLALMGAFGLNLSAGQFFEPLTGAYGWELSLLSLAVSVNMITWGLFQPVMGRLIDWIGPKLVIAGSAALMGVAFLLSATITTVWEFFLYYGVLTAVGFAGCSSMANSVLVSKWYVRDRSEMLGKSSMGINIGQLVILPLAGFLIAIAGFQEAFMGLGLFMLVVVVPAVLLVVENDPTDIGQHPDGIADETTDARSVLAVSSANVPFKKALRDRNFWLASLSFCSCGFTLYLVTIHLPNYATDLGGGVALGGQLLGVAAGASAVSMWVTGKFTERVGKRRMLAALHVLRGISLAWLAVSTSIWQLYVFAVVYGVASFPVIPTVTGIIGDHFGTNAMGGILGMSWLLHQIFAATGVFLGGFIRDTTGSYELAFWGGAALLLGGAFLSILIESQPRVSQPAASAADD</sequence>
<feature type="transmembrane region" description="Helical" evidence="1">
    <location>
        <begin position="174"/>
        <end position="194"/>
    </location>
</feature>
<organism evidence="3 4">
    <name type="scientific">Natrinema ejinorense</name>
    <dbReference type="NCBI Taxonomy" id="373386"/>
    <lineage>
        <taxon>Archaea</taxon>
        <taxon>Methanobacteriati</taxon>
        <taxon>Methanobacteriota</taxon>
        <taxon>Stenosarchaea group</taxon>
        <taxon>Halobacteria</taxon>
        <taxon>Halobacteriales</taxon>
        <taxon>Natrialbaceae</taxon>
        <taxon>Natrinema</taxon>
    </lineage>
</organism>
<dbReference type="SUPFAM" id="SSF103473">
    <property type="entry name" value="MFS general substrate transporter"/>
    <property type="match status" value="1"/>
</dbReference>
<evidence type="ECO:0000313" key="4">
    <source>
        <dbReference type="Proteomes" id="UP000219689"/>
    </source>
</evidence>
<name>A0A2A5QPU3_9EURY</name>
<keyword evidence="1" id="KW-0812">Transmembrane</keyword>
<feature type="transmembrane region" description="Helical" evidence="1">
    <location>
        <begin position="83"/>
        <end position="103"/>
    </location>
</feature>
<dbReference type="Gene3D" id="1.20.1250.20">
    <property type="entry name" value="MFS general substrate transporter like domains"/>
    <property type="match status" value="1"/>
</dbReference>
<protein>
    <submittedName>
        <fullName evidence="3">MFS transporter</fullName>
    </submittedName>
</protein>
<dbReference type="InterPro" id="IPR036259">
    <property type="entry name" value="MFS_trans_sf"/>
</dbReference>
<dbReference type="GO" id="GO:0022857">
    <property type="term" value="F:transmembrane transporter activity"/>
    <property type="evidence" value="ECO:0007669"/>
    <property type="project" value="InterPro"/>
</dbReference>
<dbReference type="AlphaFoldDB" id="A0A2A5QPU3"/>
<dbReference type="PROSITE" id="PS50850">
    <property type="entry name" value="MFS"/>
    <property type="match status" value="1"/>
</dbReference>
<feature type="transmembrane region" description="Helical" evidence="1">
    <location>
        <begin position="109"/>
        <end position="137"/>
    </location>
</feature>
<dbReference type="RefSeq" id="WP_097381837.1">
    <property type="nucleotide sequence ID" value="NZ_NXNI01000002.1"/>
</dbReference>
<proteinExistence type="predicted"/>
<dbReference type="OrthoDB" id="359492at2157"/>
<keyword evidence="1" id="KW-1133">Transmembrane helix</keyword>
<keyword evidence="4" id="KW-1185">Reference proteome</keyword>
<dbReference type="CDD" id="cd17355">
    <property type="entry name" value="MFS_YcxA_like"/>
    <property type="match status" value="1"/>
</dbReference>
<feature type="transmembrane region" description="Helical" evidence="1">
    <location>
        <begin position="52"/>
        <end position="71"/>
    </location>
</feature>
<feature type="transmembrane region" description="Helical" evidence="1">
    <location>
        <begin position="360"/>
        <end position="379"/>
    </location>
</feature>
<dbReference type="Proteomes" id="UP000219689">
    <property type="component" value="Unassembled WGS sequence"/>
</dbReference>
<evidence type="ECO:0000256" key="1">
    <source>
        <dbReference type="SAM" id="Phobius"/>
    </source>
</evidence>
<dbReference type="EMBL" id="NXNI01000002">
    <property type="protein sequence ID" value="PCR88819.1"/>
    <property type="molecule type" value="Genomic_DNA"/>
</dbReference>
<gene>
    <name evidence="3" type="ORF">CP557_20275</name>
</gene>
<dbReference type="PANTHER" id="PTHR11360">
    <property type="entry name" value="MONOCARBOXYLATE TRANSPORTER"/>
    <property type="match status" value="1"/>
</dbReference>
<accession>A0A2A5QPU3</accession>
<feature type="domain" description="Major facilitator superfamily (MFS) profile" evidence="2">
    <location>
        <begin position="1"/>
        <end position="415"/>
    </location>
</feature>
<feature type="transmembrane region" description="Helical" evidence="1">
    <location>
        <begin position="270"/>
        <end position="290"/>
    </location>
</feature>
<feature type="transmembrane region" description="Helical" evidence="1">
    <location>
        <begin position="391"/>
        <end position="410"/>
    </location>
</feature>
<evidence type="ECO:0000259" key="2">
    <source>
        <dbReference type="PROSITE" id="PS50850"/>
    </source>
</evidence>
<dbReference type="Pfam" id="PF07690">
    <property type="entry name" value="MFS_1"/>
    <property type="match status" value="1"/>
</dbReference>
<evidence type="ECO:0000313" key="3">
    <source>
        <dbReference type="EMBL" id="PCR88819.1"/>
    </source>
</evidence>
<dbReference type="InterPro" id="IPR020846">
    <property type="entry name" value="MFS_dom"/>
</dbReference>
<feature type="transmembrane region" description="Helical" evidence="1">
    <location>
        <begin position="325"/>
        <end position="348"/>
    </location>
</feature>